<reference evidence="9 10" key="1">
    <citation type="submission" date="2016-10" db="EMBL/GenBank/DDBJ databases">
        <authorList>
            <person name="de Groot N.N."/>
        </authorList>
    </citation>
    <scope>NUCLEOTIDE SEQUENCE [LARGE SCALE GENOMIC DNA]</scope>
    <source>
        <strain evidence="9 10">F</strain>
    </source>
</reference>
<dbReference type="InterPro" id="IPR035906">
    <property type="entry name" value="MetI-like_sf"/>
</dbReference>
<dbReference type="Pfam" id="PF00528">
    <property type="entry name" value="BPD_transp_1"/>
    <property type="match status" value="1"/>
</dbReference>
<evidence type="ECO:0000259" key="8">
    <source>
        <dbReference type="PROSITE" id="PS50928"/>
    </source>
</evidence>
<comment type="subcellular location">
    <subcellularLocation>
        <location evidence="1 7">Cell membrane</location>
        <topology evidence="1 7">Multi-pass membrane protein</topology>
    </subcellularLocation>
</comment>
<dbReference type="PROSITE" id="PS50928">
    <property type="entry name" value="ABC_TM1"/>
    <property type="match status" value="1"/>
</dbReference>
<evidence type="ECO:0000313" key="9">
    <source>
        <dbReference type="EMBL" id="SFR70280.1"/>
    </source>
</evidence>
<dbReference type="GO" id="GO:0055085">
    <property type="term" value="P:transmembrane transport"/>
    <property type="evidence" value="ECO:0007669"/>
    <property type="project" value="InterPro"/>
</dbReference>
<dbReference type="EMBL" id="FOZC01000003">
    <property type="protein sequence ID" value="SFR70280.1"/>
    <property type="molecule type" value="Genomic_DNA"/>
</dbReference>
<dbReference type="PANTHER" id="PTHR43386">
    <property type="entry name" value="OLIGOPEPTIDE TRANSPORT SYSTEM PERMEASE PROTEIN APPC"/>
    <property type="match status" value="1"/>
</dbReference>
<organism evidence="9 10">
    <name type="scientific">[Clostridium] aminophilum</name>
    <dbReference type="NCBI Taxonomy" id="1526"/>
    <lineage>
        <taxon>Bacteria</taxon>
        <taxon>Bacillati</taxon>
        <taxon>Bacillota</taxon>
        <taxon>Clostridia</taxon>
        <taxon>Lachnospirales</taxon>
        <taxon>Lachnospiraceae</taxon>
    </lineage>
</organism>
<dbReference type="AlphaFoldDB" id="A0A1I6IVP7"/>
<keyword evidence="2 7" id="KW-0813">Transport</keyword>
<protein>
    <submittedName>
        <fullName evidence="9">Peptide/nickel transport system permease protein</fullName>
    </submittedName>
</protein>
<dbReference type="InterPro" id="IPR000515">
    <property type="entry name" value="MetI-like"/>
</dbReference>
<sequence length="264" mass="28654">MKRNYNLIIGLAITSVFLVMAVVGQFWTPYNVTSMNSAAAKLAPSMAHLMGTDKFGRDVFSRIMNGSGTTFFVAICVVMIGVFFGTIIGALTGYFGGLFDNVVMRINDILLSFPSILLALIFISLFGSGRYRVIIALGVLFVPSFARIVRSEVIRAKELDYVKSAKIIGVSTPRIIFAHILPNGWVSMLTSSAIGFNNAVLAEASMSYLGLGVQPPEPSLGLMLSESQASLFNMPWCAIFPGLTIIMIILGFSLIAEGLRRMQE</sequence>
<feature type="transmembrane region" description="Helical" evidence="7">
    <location>
        <begin position="233"/>
        <end position="256"/>
    </location>
</feature>
<feature type="transmembrane region" description="Helical" evidence="7">
    <location>
        <begin position="133"/>
        <end position="149"/>
    </location>
</feature>
<accession>A0A1I6IVP7</accession>
<evidence type="ECO:0000256" key="7">
    <source>
        <dbReference type="RuleBase" id="RU363032"/>
    </source>
</evidence>
<name>A0A1I6IVP7_9FIRM</name>
<feature type="transmembrane region" description="Helical" evidence="7">
    <location>
        <begin position="71"/>
        <end position="97"/>
    </location>
</feature>
<keyword evidence="3" id="KW-1003">Cell membrane</keyword>
<feature type="transmembrane region" description="Helical" evidence="7">
    <location>
        <begin position="7"/>
        <end position="27"/>
    </location>
</feature>
<keyword evidence="5 7" id="KW-1133">Transmembrane helix</keyword>
<keyword evidence="6 7" id="KW-0472">Membrane</keyword>
<dbReference type="InterPro" id="IPR050366">
    <property type="entry name" value="BP-dependent_transpt_permease"/>
</dbReference>
<evidence type="ECO:0000256" key="1">
    <source>
        <dbReference type="ARBA" id="ARBA00004651"/>
    </source>
</evidence>
<evidence type="ECO:0000256" key="4">
    <source>
        <dbReference type="ARBA" id="ARBA00022692"/>
    </source>
</evidence>
<comment type="similarity">
    <text evidence="7">Belongs to the binding-protein-dependent transport system permease family.</text>
</comment>
<dbReference type="GO" id="GO:0005886">
    <property type="term" value="C:plasma membrane"/>
    <property type="evidence" value="ECO:0007669"/>
    <property type="project" value="UniProtKB-SubCell"/>
</dbReference>
<keyword evidence="4 7" id="KW-0812">Transmembrane</keyword>
<dbReference type="Proteomes" id="UP000214760">
    <property type="component" value="Unassembled WGS sequence"/>
</dbReference>
<feature type="transmembrane region" description="Helical" evidence="7">
    <location>
        <begin position="109"/>
        <end position="127"/>
    </location>
</feature>
<dbReference type="PANTHER" id="PTHR43386:SF1">
    <property type="entry name" value="D,D-DIPEPTIDE TRANSPORT SYSTEM PERMEASE PROTEIN DDPC-RELATED"/>
    <property type="match status" value="1"/>
</dbReference>
<evidence type="ECO:0000256" key="5">
    <source>
        <dbReference type="ARBA" id="ARBA00022989"/>
    </source>
</evidence>
<dbReference type="SUPFAM" id="SSF161098">
    <property type="entry name" value="MetI-like"/>
    <property type="match status" value="1"/>
</dbReference>
<dbReference type="RefSeq" id="WP_031471678.1">
    <property type="nucleotide sequence ID" value="NZ_FOZC01000003.1"/>
</dbReference>
<dbReference type="Gene3D" id="1.10.3720.10">
    <property type="entry name" value="MetI-like"/>
    <property type="match status" value="1"/>
</dbReference>
<gene>
    <name evidence="9" type="ORF">SAMN02910262_00849</name>
</gene>
<evidence type="ECO:0000256" key="6">
    <source>
        <dbReference type="ARBA" id="ARBA00023136"/>
    </source>
</evidence>
<evidence type="ECO:0000256" key="2">
    <source>
        <dbReference type="ARBA" id="ARBA00022448"/>
    </source>
</evidence>
<evidence type="ECO:0000313" key="10">
    <source>
        <dbReference type="Proteomes" id="UP000214760"/>
    </source>
</evidence>
<evidence type="ECO:0000256" key="3">
    <source>
        <dbReference type="ARBA" id="ARBA00022475"/>
    </source>
</evidence>
<proteinExistence type="inferred from homology"/>
<feature type="domain" description="ABC transmembrane type-1" evidence="8">
    <location>
        <begin position="67"/>
        <end position="256"/>
    </location>
</feature>
<dbReference type="CDD" id="cd06261">
    <property type="entry name" value="TM_PBP2"/>
    <property type="match status" value="1"/>
</dbReference>